<reference evidence="6 7" key="1">
    <citation type="submission" date="2020-03" db="EMBL/GenBank/DDBJ databases">
        <title>Genomic Encyclopedia of Type Strains, Phase IV (KMG-IV): sequencing the most valuable type-strain genomes for metagenomic binning, comparative biology and taxonomic classification.</title>
        <authorList>
            <person name="Goeker M."/>
        </authorList>
    </citation>
    <scope>NUCLEOTIDE SEQUENCE [LARGE SCALE GENOMIC DNA]</scope>
    <source>
        <strain evidence="6 7">DSM 101599</strain>
    </source>
</reference>
<evidence type="ECO:0000256" key="1">
    <source>
        <dbReference type="ARBA" id="ARBA00022563"/>
    </source>
</evidence>
<dbReference type="NCBIfam" id="TIGR00655">
    <property type="entry name" value="PurU"/>
    <property type="match status" value="1"/>
</dbReference>
<evidence type="ECO:0000313" key="7">
    <source>
        <dbReference type="Proteomes" id="UP000745859"/>
    </source>
</evidence>
<evidence type="ECO:0000256" key="3">
    <source>
        <dbReference type="HAMAP-Rule" id="MF_01927"/>
    </source>
</evidence>
<dbReference type="EMBL" id="JAASQL010000007">
    <property type="protein sequence ID" value="NIJ46505.1"/>
    <property type="molecule type" value="Genomic_DNA"/>
</dbReference>
<feature type="domain" description="ACT" evidence="5">
    <location>
        <begin position="8"/>
        <end position="91"/>
    </location>
</feature>
<dbReference type="Gene3D" id="3.40.50.170">
    <property type="entry name" value="Formyl transferase, N-terminal domain"/>
    <property type="match status" value="1"/>
</dbReference>
<dbReference type="Pfam" id="PF00551">
    <property type="entry name" value="Formyl_trans_N"/>
    <property type="match status" value="1"/>
</dbReference>
<dbReference type="SUPFAM" id="SSF53328">
    <property type="entry name" value="Formyltransferase"/>
    <property type="match status" value="1"/>
</dbReference>
<dbReference type="PANTHER" id="PTHR42706:SF1">
    <property type="entry name" value="FORMYLTETRAHYDROFOLATE DEFORMYLASE 2, MITOCHONDRIAL"/>
    <property type="match status" value="1"/>
</dbReference>
<comment type="pathway">
    <text evidence="3">Purine metabolism; IMP biosynthesis via de novo pathway; formate from 10-formyl-5,6,7,8-tetrahydrofolate: step 1/1.</text>
</comment>
<dbReference type="Gene3D" id="3.30.70.260">
    <property type="match status" value="1"/>
</dbReference>
<name>A0ABX0UF60_9FLAO</name>
<dbReference type="HAMAP" id="MF_01927">
    <property type="entry name" value="PurU"/>
    <property type="match status" value="1"/>
</dbReference>
<dbReference type="EC" id="3.5.1.10" evidence="3 4"/>
<dbReference type="PIRSF" id="PIRSF036480">
    <property type="entry name" value="FormyFH4_hydr"/>
    <property type="match status" value="1"/>
</dbReference>
<comment type="similarity">
    <text evidence="3">Belongs to the PurU family.</text>
</comment>
<dbReference type="SUPFAM" id="SSF55021">
    <property type="entry name" value="ACT-like"/>
    <property type="match status" value="1"/>
</dbReference>
<dbReference type="GO" id="GO:0008864">
    <property type="term" value="F:formyltetrahydrofolate deformylase activity"/>
    <property type="evidence" value="ECO:0007669"/>
    <property type="project" value="UniProtKB-EC"/>
</dbReference>
<evidence type="ECO:0000256" key="4">
    <source>
        <dbReference type="NCBIfam" id="TIGR00655"/>
    </source>
</evidence>
<proteinExistence type="inferred from homology"/>
<feature type="active site" evidence="3">
    <location>
        <position position="231"/>
    </location>
</feature>
<accession>A0ABX0UF60</accession>
<dbReference type="InterPro" id="IPR002912">
    <property type="entry name" value="ACT_dom"/>
</dbReference>
<sequence length="291" mass="33471">MIKPQIITFLIKCPDQKGIVSKLTHFFYQEGFNLVSAQQYTNSIDGMFFMRLRIESDDSVTITQEQLEERFSRLAPVYDIIWSVDYGITKQKVAIMVSHTTHNLYDLLQRNKENKLHCDVKMVVSNHTKLKPIADMFGIPFYHLPVTKDTKKEQEQQLIDLFDSNEIDLIVMARYMQILSNDFINHYPNRIINIHHSFLPAFQGANPYNRAYDRGVKLIGATAHYATEDLDEGPIIEQDVERVTHESTPNTLKAIGADIETMVLARAVKCHLNNQIIVDNNKAIVFPETGE</sequence>
<dbReference type="PRINTS" id="PR01575">
    <property type="entry name" value="FFH4HYDRLASE"/>
</dbReference>
<dbReference type="InterPro" id="IPR041729">
    <property type="entry name" value="Formyl-FH4-Hydrolase_C"/>
</dbReference>
<evidence type="ECO:0000259" key="5">
    <source>
        <dbReference type="PROSITE" id="PS51671"/>
    </source>
</evidence>
<comment type="function">
    <text evidence="3">Catalyzes the hydrolysis of 10-formyltetrahydrofolate (formyl-FH4) to formate and tetrahydrofolate (FH4).</text>
</comment>
<dbReference type="InterPro" id="IPR004810">
    <property type="entry name" value="PurU"/>
</dbReference>
<dbReference type="InterPro" id="IPR036477">
    <property type="entry name" value="Formyl_transf_N_sf"/>
</dbReference>
<comment type="catalytic activity">
    <reaction evidence="3">
        <text>(6R)-10-formyltetrahydrofolate + H2O = (6S)-5,6,7,8-tetrahydrofolate + formate + H(+)</text>
        <dbReference type="Rhea" id="RHEA:19833"/>
        <dbReference type="ChEBI" id="CHEBI:15377"/>
        <dbReference type="ChEBI" id="CHEBI:15378"/>
        <dbReference type="ChEBI" id="CHEBI:15740"/>
        <dbReference type="ChEBI" id="CHEBI:57453"/>
        <dbReference type="ChEBI" id="CHEBI:195366"/>
        <dbReference type="EC" id="3.5.1.10"/>
    </reaction>
</comment>
<dbReference type="PROSITE" id="PS51671">
    <property type="entry name" value="ACT"/>
    <property type="match status" value="1"/>
</dbReference>
<dbReference type="InterPro" id="IPR002376">
    <property type="entry name" value="Formyl_transf_N"/>
</dbReference>
<dbReference type="Proteomes" id="UP000745859">
    <property type="component" value="Unassembled WGS sequence"/>
</dbReference>
<gene>
    <name evidence="3" type="primary">purU</name>
    <name evidence="6" type="ORF">FHR24_002993</name>
</gene>
<organism evidence="6 7">
    <name type="scientific">Wenyingzhuangia heitensis</name>
    <dbReference type="NCBI Taxonomy" id="1487859"/>
    <lineage>
        <taxon>Bacteria</taxon>
        <taxon>Pseudomonadati</taxon>
        <taxon>Bacteroidota</taxon>
        <taxon>Flavobacteriia</taxon>
        <taxon>Flavobacteriales</taxon>
        <taxon>Flavobacteriaceae</taxon>
        <taxon>Wenyingzhuangia</taxon>
    </lineage>
</organism>
<evidence type="ECO:0000313" key="6">
    <source>
        <dbReference type="EMBL" id="NIJ46505.1"/>
    </source>
</evidence>
<dbReference type="NCBIfam" id="NF004684">
    <property type="entry name" value="PRK06027.1"/>
    <property type="match status" value="1"/>
</dbReference>
<keyword evidence="3" id="KW-0658">Purine biosynthesis</keyword>
<protein>
    <recommendedName>
        <fullName evidence="3 4">Formyltetrahydrofolate deformylase</fullName>
        <ecNumber evidence="3 4">3.5.1.10</ecNumber>
    </recommendedName>
    <alternativeName>
        <fullName evidence="3">Formyl-FH(4) hydrolase</fullName>
    </alternativeName>
</protein>
<keyword evidence="2 3" id="KW-0378">Hydrolase</keyword>
<dbReference type="InterPro" id="IPR044074">
    <property type="entry name" value="PurU_ACT"/>
</dbReference>
<keyword evidence="1 3" id="KW-0554">One-carbon metabolism</keyword>
<dbReference type="CDD" id="cd08648">
    <property type="entry name" value="FMT_core_Formyl-FH4-Hydrolase_C"/>
    <property type="match status" value="1"/>
</dbReference>
<evidence type="ECO:0000256" key="2">
    <source>
        <dbReference type="ARBA" id="ARBA00022801"/>
    </source>
</evidence>
<dbReference type="Pfam" id="PF01842">
    <property type="entry name" value="ACT"/>
    <property type="match status" value="1"/>
</dbReference>
<comment type="caution">
    <text evidence="6">The sequence shown here is derived from an EMBL/GenBank/DDBJ whole genome shotgun (WGS) entry which is preliminary data.</text>
</comment>
<dbReference type="InterPro" id="IPR045865">
    <property type="entry name" value="ACT-like_dom_sf"/>
</dbReference>
<keyword evidence="7" id="KW-1185">Reference proteome</keyword>
<dbReference type="CDD" id="cd04875">
    <property type="entry name" value="ACT_F4HF-DF"/>
    <property type="match status" value="1"/>
</dbReference>
<dbReference type="PANTHER" id="PTHR42706">
    <property type="entry name" value="FORMYLTETRAHYDROFOLATE DEFORMYLASE"/>
    <property type="match status" value="1"/>
</dbReference>